<keyword evidence="3" id="KW-1185">Reference proteome</keyword>
<proteinExistence type="predicted"/>
<dbReference type="InterPro" id="IPR006059">
    <property type="entry name" value="SBP"/>
</dbReference>
<reference evidence="2 3" key="1">
    <citation type="submission" date="2019-02" db="EMBL/GenBank/DDBJ databases">
        <title>Draft Genome Sequence of Streptomyces sp. AM-2504, identified by 16S rRNA comparative analysis as a Streptomyces Kasugaensis strain.</title>
        <authorList>
            <person name="Napolioni V."/>
            <person name="Giuliodori A.M."/>
            <person name="Spurio R."/>
            <person name="Fabbretti A."/>
        </authorList>
    </citation>
    <scope>NUCLEOTIDE SEQUENCE [LARGE SCALE GENOMIC DNA]</scope>
    <source>
        <strain evidence="2 3">AM-2504</strain>
    </source>
</reference>
<dbReference type="Proteomes" id="UP000292452">
    <property type="component" value="Unassembled WGS sequence"/>
</dbReference>
<dbReference type="PROSITE" id="PS51318">
    <property type="entry name" value="TAT"/>
    <property type="match status" value="1"/>
</dbReference>
<evidence type="ECO:0000313" key="2">
    <source>
        <dbReference type="EMBL" id="TBO60902.1"/>
    </source>
</evidence>
<protein>
    <submittedName>
        <fullName evidence="2">Extracellular solute-binding protein</fullName>
    </submittedName>
</protein>
<feature type="compositionally biased region" description="Basic residues" evidence="1">
    <location>
        <begin position="424"/>
        <end position="437"/>
    </location>
</feature>
<feature type="compositionally biased region" description="Basic residues" evidence="1">
    <location>
        <begin position="380"/>
        <end position="395"/>
    </location>
</feature>
<dbReference type="PANTHER" id="PTHR43649:SF12">
    <property type="entry name" value="DIACETYLCHITOBIOSE BINDING PROTEIN DASA"/>
    <property type="match status" value="1"/>
</dbReference>
<accession>A0A4Q9I007</accession>
<feature type="compositionally biased region" description="Basic and acidic residues" evidence="1">
    <location>
        <begin position="292"/>
        <end position="303"/>
    </location>
</feature>
<feature type="compositionally biased region" description="Basic residues" evidence="1">
    <location>
        <begin position="304"/>
        <end position="316"/>
    </location>
</feature>
<evidence type="ECO:0000313" key="3">
    <source>
        <dbReference type="Proteomes" id="UP000292452"/>
    </source>
</evidence>
<feature type="compositionally biased region" description="Basic residues" evidence="1">
    <location>
        <begin position="252"/>
        <end position="264"/>
    </location>
</feature>
<dbReference type="PANTHER" id="PTHR43649">
    <property type="entry name" value="ARABINOSE-BINDING PROTEIN-RELATED"/>
    <property type="match status" value="1"/>
</dbReference>
<name>A0A4Q9I007_STRKA</name>
<evidence type="ECO:0000256" key="1">
    <source>
        <dbReference type="SAM" id="MobiDB-lite"/>
    </source>
</evidence>
<dbReference type="Gene3D" id="3.40.190.10">
    <property type="entry name" value="Periplasmic binding protein-like II"/>
    <property type="match status" value="1"/>
</dbReference>
<dbReference type="SUPFAM" id="SSF53850">
    <property type="entry name" value="Periplasmic binding protein-like II"/>
    <property type="match status" value="1"/>
</dbReference>
<feature type="region of interest" description="Disordered" evidence="1">
    <location>
        <begin position="249"/>
        <end position="448"/>
    </location>
</feature>
<feature type="compositionally biased region" description="Basic and acidic residues" evidence="1">
    <location>
        <begin position="322"/>
        <end position="332"/>
    </location>
</feature>
<organism evidence="2 3">
    <name type="scientific">Streptomyces kasugaensis</name>
    <dbReference type="NCBI Taxonomy" id="1946"/>
    <lineage>
        <taxon>Bacteria</taxon>
        <taxon>Bacillati</taxon>
        <taxon>Actinomycetota</taxon>
        <taxon>Actinomycetes</taxon>
        <taxon>Kitasatosporales</taxon>
        <taxon>Streptomycetaceae</taxon>
        <taxon>Streptomyces</taxon>
    </lineage>
</organism>
<dbReference type="EMBL" id="SIXH01000022">
    <property type="protein sequence ID" value="TBO60902.1"/>
    <property type="molecule type" value="Genomic_DNA"/>
</dbReference>
<dbReference type="InterPro" id="IPR050490">
    <property type="entry name" value="Bact_solute-bd_prot1"/>
</dbReference>
<comment type="caution">
    <text evidence="2">The sequence shown here is derived from an EMBL/GenBank/DDBJ whole genome shotgun (WGS) entry which is preliminary data.</text>
</comment>
<dbReference type="InterPro" id="IPR006311">
    <property type="entry name" value="TAT_signal"/>
</dbReference>
<feature type="compositionally biased region" description="Basic residues" evidence="1">
    <location>
        <begin position="333"/>
        <end position="354"/>
    </location>
</feature>
<dbReference type="PROSITE" id="PS51257">
    <property type="entry name" value="PROKAR_LIPOPROTEIN"/>
    <property type="match status" value="1"/>
</dbReference>
<dbReference type="AlphaFoldDB" id="A0A4Q9I007"/>
<feature type="compositionally biased region" description="Basic and acidic residues" evidence="1">
    <location>
        <begin position="438"/>
        <end position="448"/>
    </location>
</feature>
<gene>
    <name evidence="2" type="ORF">EYS09_04185</name>
</gene>
<sequence>MSAQRAQLSRRGFLGGSLLFVAGTAIGCTTSPTGGSSSGAKITLNVWSHAYGEAGTQQALTRYATEFTKANPDIAVKVTWVPGDYTAKLNASLLTAAAPDVFEHGDFTQGLARRGQVAALDAQYGSAKDDFNQGDRDLVTVDGKLYGVKMIDDVQMLYYRKSVLAKAGITPPTTFDALVTAARTLTTKKSKGLFVGNDGVGEIPALSVFSNRGELVADGKIAFASPQAVEAVTALKRLHDDKSLLMGFTTAPHRRRHRPHRPQRLTRTFGSTTPDRRSGRAAPPSTPRLGGQHHEIDQPQFHRPERHRAGTVRRPGHGGTPRRPDARHDVGRRLRRHHHHRDDRAHRGAARRVLARTAEHARSVHRRRRRQPLQAQGRQLVRRPGHLGGQRRRQRRDQPPGGPEVEQHPARPGPCSDGADPRRLPRARPQHHPSALRRGHDQGHHGGP</sequence>
<dbReference type="Pfam" id="PF01547">
    <property type="entry name" value="SBP_bac_1"/>
    <property type="match status" value="1"/>
</dbReference>